<dbReference type="EMBL" id="BDGJ01000082">
    <property type="protein sequence ID" value="GAW92483.1"/>
    <property type="molecule type" value="Genomic_DNA"/>
</dbReference>
<keyword evidence="3" id="KW-1185">Reference proteome</keyword>
<sequence>MANGIFAYNLHRIASLGIEKVGKNVRDKDNSTERKLARQYQVASNTTFSGKTA</sequence>
<gene>
    <name evidence="2" type="ORF">KKC1_16370</name>
</gene>
<evidence type="ECO:0000256" key="1">
    <source>
        <dbReference type="SAM" id="MobiDB-lite"/>
    </source>
</evidence>
<feature type="compositionally biased region" description="Polar residues" evidence="1">
    <location>
        <begin position="41"/>
        <end position="53"/>
    </location>
</feature>
<proteinExistence type="predicted"/>
<organism evidence="2 3">
    <name type="scientific">Calderihabitans maritimus</name>
    <dbReference type="NCBI Taxonomy" id="1246530"/>
    <lineage>
        <taxon>Bacteria</taxon>
        <taxon>Bacillati</taxon>
        <taxon>Bacillota</taxon>
        <taxon>Clostridia</taxon>
        <taxon>Neomoorellales</taxon>
        <taxon>Calderihabitantaceae</taxon>
        <taxon>Calderihabitans</taxon>
    </lineage>
</organism>
<evidence type="ECO:0000313" key="3">
    <source>
        <dbReference type="Proteomes" id="UP000197032"/>
    </source>
</evidence>
<reference evidence="3" key="1">
    <citation type="journal article" date="2017" name="Appl. Environ. Microbiol.">
        <title>Genomic analysis of Calderihabitans maritimus KKC1, a thermophilic hydrogenogenic carboxydotrophic bacterium isolated from marine sediment.</title>
        <authorList>
            <person name="Omae K."/>
            <person name="Yoneda Y."/>
            <person name="Fukuyama Y."/>
            <person name="Yoshida T."/>
            <person name="Sako Y."/>
        </authorList>
    </citation>
    <scope>NUCLEOTIDE SEQUENCE [LARGE SCALE GENOMIC DNA]</scope>
    <source>
        <strain evidence="3">KKC1</strain>
    </source>
</reference>
<feature type="region of interest" description="Disordered" evidence="1">
    <location>
        <begin position="27"/>
        <end position="53"/>
    </location>
</feature>
<name>A0A1Z5HSI1_9FIRM</name>
<comment type="caution">
    <text evidence="2">The sequence shown here is derived from an EMBL/GenBank/DDBJ whole genome shotgun (WGS) entry which is preliminary data.</text>
</comment>
<evidence type="ECO:0000313" key="2">
    <source>
        <dbReference type="EMBL" id="GAW92483.1"/>
    </source>
</evidence>
<dbReference type="Proteomes" id="UP000197032">
    <property type="component" value="Unassembled WGS sequence"/>
</dbReference>
<dbReference type="AlphaFoldDB" id="A0A1Z5HSI1"/>
<feature type="compositionally biased region" description="Basic and acidic residues" evidence="1">
    <location>
        <begin position="27"/>
        <end position="36"/>
    </location>
</feature>
<protein>
    <submittedName>
        <fullName evidence="2">Uncharacterized protein</fullName>
    </submittedName>
</protein>
<accession>A0A1Z5HSI1</accession>